<sequence length="69" mass="7700">MKKKSLILMDHTIILTAGQIHNMNHGGSVMIRGAFSSHVKYDLAIVPTQMDSDLCIHIISNHLKPHLNI</sequence>
<accession>A0A182XMJ9</accession>
<dbReference type="InterPro" id="IPR036397">
    <property type="entry name" value="RNaseH_sf"/>
</dbReference>
<dbReference type="Proteomes" id="UP000076407">
    <property type="component" value="Unassembled WGS sequence"/>
</dbReference>
<dbReference type="VEuPathDB" id="VectorBase:AQUA011095"/>
<proteinExistence type="predicted"/>
<evidence type="ECO:0000313" key="2">
    <source>
        <dbReference type="Proteomes" id="UP000076407"/>
    </source>
</evidence>
<organism evidence="1 2">
    <name type="scientific">Anopheles quadriannulatus</name>
    <name type="common">Mosquito</name>
    <dbReference type="NCBI Taxonomy" id="34691"/>
    <lineage>
        <taxon>Eukaryota</taxon>
        <taxon>Metazoa</taxon>
        <taxon>Ecdysozoa</taxon>
        <taxon>Arthropoda</taxon>
        <taxon>Hexapoda</taxon>
        <taxon>Insecta</taxon>
        <taxon>Pterygota</taxon>
        <taxon>Neoptera</taxon>
        <taxon>Endopterygota</taxon>
        <taxon>Diptera</taxon>
        <taxon>Nematocera</taxon>
        <taxon>Culicoidea</taxon>
        <taxon>Culicidae</taxon>
        <taxon>Anophelinae</taxon>
        <taxon>Anopheles</taxon>
    </lineage>
</organism>
<keyword evidence="2" id="KW-1185">Reference proteome</keyword>
<dbReference type="AlphaFoldDB" id="A0A182XMJ9"/>
<name>A0A182XMJ9_ANOQN</name>
<protein>
    <submittedName>
        <fullName evidence="1">Uncharacterized protein</fullName>
    </submittedName>
</protein>
<dbReference type="EnsemblMetazoa" id="AQUA011095-RA">
    <property type="protein sequence ID" value="AQUA011095-PA"/>
    <property type="gene ID" value="AQUA011095"/>
</dbReference>
<dbReference type="Gene3D" id="3.30.420.10">
    <property type="entry name" value="Ribonuclease H-like superfamily/Ribonuclease H"/>
    <property type="match status" value="1"/>
</dbReference>
<dbReference type="GO" id="GO:0003676">
    <property type="term" value="F:nucleic acid binding"/>
    <property type="evidence" value="ECO:0007669"/>
    <property type="project" value="InterPro"/>
</dbReference>
<evidence type="ECO:0000313" key="1">
    <source>
        <dbReference type="EnsemblMetazoa" id="AQUA011095-PA"/>
    </source>
</evidence>
<reference evidence="1" key="1">
    <citation type="submission" date="2020-05" db="UniProtKB">
        <authorList>
            <consortium name="EnsemblMetazoa"/>
        </authorList>
    </citation>
    <scope>IDENTIFICATION</scope>
    <source>
        <strain evidence="1">SANGQUA</strain>
    </source>
</reference>